<dbReference type="InterPro" id="IPR026881">
    <property type="entry name" value="WYL_dom"/>
</dbReference>
<evidence type="ECO:0000313" key="5">
    <source>
        <dbReference type="EMBL" id="NYH78866.1"/>
    </source>
</evidence>
<dbReference type="EMBL" id="JACBYW010000003">
    <property type="protein sequence ID" value="NYH78866.1"/>
    <property type="molecule type" value="Genomic_DNA"/>
</dbReference>
<organism evidence="5 6">
    <name type="scientific">Actinopolyspora biskrensis</name>
    <dbReference type="NCBI Taxonomy" id="1470178"/>
    <lineage>
        <taxon>Bacteria</taxon>
        <taxon>Bacillati</taxon>
        <taxon>Actinomycetota</taxon>
        <taxon>Actinomycetes</taxon>
        <taxon>Actinopolysporales</taxon>
        <taxon>Actinopolysporaceae</taxon>
        <taxon>Actinopolyspora</taxon>
    </lineage>
</organism>
<dbReference type="InterPro" id="IPR018356">
    <property type="entry name" value="Tscrpt_reg_HTH_DeoR_CS"/>
</dbReference>
<keyword evidence="3" id="KW-0804">Transcription</keyword>
<evidence type="ECO:0000313" key="6">
    <source>
        <dbReference type="Proteomes" id="UP000548304"/>
    </source>
</evidence>
<dbReference type="Gene3D" id="1.10.10.10">
    <property type="entry name" value="Winged helix-like DNA-binding domain superfamily/Winged helix DNA-binding domain"/>
    <property type="match status" value="1"/>
</dbReference>
<protein>
    <submittedName>
        <fullName evidence="5">Putative DNA-binding transcriptional regulator YafY</fullName>
    </submittedName>
</protein>
<dbReference type="AlphaFoldDB" id="A0A852Z5K5"/>
<keyword evidence="1" id="KW-0805">Transcription regulation</keyword>
<dbReference type="PIRSF" id="PIRSF016838">
    <property type="entry name" value="PafC"/>
    <property type="match status" value="1"/>
</dbReference>
<feature type="domain" description="HTH deoR-type" evidence="4">
    <location>
        <begin position="2"/>
        <end position="57"/>
    </location>
</feature>
<dbReference type="Pfam" id="PF08279">
    <property type="entry name" value="HTH_11"/>
    <property type="match status" value="1"/>
</dbReference>
<dbReference type="Pfam" id="PF13280">
    <property type="entry name" value="WYL"/>
    <property type="match status" value="1"/>
</dbReference>
<name>A0A852Z5K5_9ACTN</name>
<dbReference type="PROSITE" id="PS00894">
    <property type="entry name" value="HTH_DEOR_1"/>
    <property type="match status" value="1"/>
</dbReference>
<keyword evidence="2 5" id="KW-0238">DNA-binding</keyword>
<proteinExistence type="predicted"/>
<dbReference type="RefSeq" id="WP_179535297.1">
    <property type="nucleotide sequence ID" value="NZ_JACBYW010000003.1"/>
</dbReference>
<gene>
    <name evidence="5" type="ORF">FHR84_002191</name>
</gene>
<dbReference type="InterPro" id="IPR036390">
    <property type="entry name" value="WH_DNA-bd_sf"/>
</dbReference>
<dbReference type="InterPro" id="IPR001034">
    <property type="entry name" value="DeoR_HTH"/>
</dbReference>
<sequence length="320" mass="35654">MKSDRLLAILLILQVGRRVRAAELAERLEVSPRTIHRDVEALSAAGVPVYTERGRNGGVRLLPGFRTDVSGLTPDEARALFVPATGDVHGALGLSGALGSALRKVLSALPETHRPTAERTSGRVLVDPGRWMSDPRPPAELETLHSAVLDDRGVRIDYRHSGETTTREYTVDPYGLVCKAGVWYLVADHRRSPRLFRADRIARTEPTGRPARHRDVKLAEVWEKLRRDVQERPELVRVRARMRTHRLDMARRIVGSRMSVRPGGEHSTGEWTEIELHCPALGAVRQLLQFGADVEVLEPPEARAETARAVRELAALYAED</sequence>
<evidence type="ECO:0000259" key="4">
    <source>
        <dbReference type="PROSITE" id="PS51000"/>
    </source>
</evidence>
<dbReference type="InterPro" id="IPR036388">
    <property type="entry name" value="WH-like_DNA-bd_sf"/>
</dbReference>
<dbReference type="InterPro" id="IPR057727">
    <property type="entry name" value="WCX_dom"/>
</dbReference>
<comment type="caution">
    <text evidence="5">The sequence shown here is derived from an EMBL/GenBank/DDBJ whole genome shotgun (WGS) entry which is preliminary data.</text>
</comment>
<dbReference type="PANTHER" id="PTHR34580:SF1">
    <property type="entry name" value="PROTEIN PAFC"/>
    <property type="match status" value="1"/>
</dbReference>
<dbReference type="InterPro" id="IPR013196">
    <property type="entry name" value="HTH_11"/>
</dbReference>
<keyword evidence="6" id="KW-1185">Reference proteome</keyword>
<evidence type="ECO:0000256" key="2">
    <source>
        <dbReference type="ARBA" id="ARBA00023125"/>
    </source>
</evidence>
<reference evidence="5 6" key="1">
    <citation type="submission" date="2020-07" db="EMBL/GenBank/DDBJ databases">
        <title>Genomic Encyclopedia of Type Strains, Phase III (KMG-III): the genomes of soil and plant-associated and newly described type strains.</title>
        <authorList>
            <person name="Whitman W."/>
        </authorList>
    </citation>
    <scope>NUCLEOTIDE SEQUENCE [LARGE SCALE GENOMIC DNA]</scope>
    <source>
        <strain evidence="5 6">CECT 8576</strain>
    </source>
</reference>
<dbReference type="SUPFAM" id="SSF46785">
    <property type="entry name" value="Winged helix' DNA-binding domain"/>
    <property type="match status" value="1"/>
</dbReference>
<dbReference type="GO" id="GO:0003677">
    <property type="term" value="F:DNA binding"/>
    <property type="evidence" value="ECO:0007669"/>
    <property type="project" value="UniProtKB-KW"/>
</dbReference>
<dbReference type="GO" id="GO:0003700">
    <property type="term" value="F:DNA-binding transcription factor activity"/>
    <property type="evidence" value="ECO:0007669"/>
    <property type="project" value="InterPro"/>
</dbReference>
<accession>A0A852Z5K5</accession>
<dbReference type="PROSITE" id="PS51000">
    <property type="entry name" value="HTH_DEOR_2"/>
    <property type="match status" value="1"/>
</dbReference>
<evidence type="ECO:0000256" key="3">
    <source>
        <dbReference type="ARBA" id="ARBA00023163"/>
    </source>
</evidence>
<dbReference type="InterPro" id="IPR028349">
    <property type="entry name" value="PafC-like"/>
</dbReference>
<dbReference type="InterPro" id="IPR051534">
    <property type="entry name" value="CBASS_pafABC_assoc_protein"/>
</dbReference>
<dbReference type="PROSITE" id="PS52050">
    <property type="entry name" value="WYL"/>
    <property type="match status" value="1"/>
</dbReference>
<dbReference type="Proteomes" id="UP000548304">
    <property type="component" value="Unassembled WGS sequence"/>
</dbReference>
<evidence type="ECO:0000256" key="1">
    <source>
        <dbReference type="ARBA" id="ARBA00023015"/>
    </source>
</evidence>
<dbReference type="PANTHER" id="PTHR34580">
    <property type="match status" value="1"/>
</dbReference>
<dbReference type="Pfam" id="PF25583">
    <property type="entry name" value="WCX"/>
    <property type="match status" value="1"/>
</dbReference>